<dbReference type="AlphaFoldDB" id="A0A8E2LDL3"/>
<reference evidence="1" key="2">
    <citation type="submission" date="2023-03" db="EMBL/GenBank/DDBJ databases">
        <title>Bacterial isolates from washroom surfaces on a university campus.</title>
        <authorList>
            <person name="Holman D.B."/>
            <person name="Gzyl K.E."/>
            <person name="Taheri A.E."/>
        </authorList>
    </citation>
    <scope>NUCLEOTIDE SEQUENCE</scope>
    <source>
        <strain evidence="1">RD03</strain>
    </source>
</reference>
<name>A0A8E2LDL3_9BACI</name>
<dbReference type="Proteomes" id="UP000189761">
    <property type="component" value="Unassembled WGS sequence"/>
</dbReference>
<evidence type="ECO:0000313" key="3">
    <source>
        <dbReference type="Proteomes" id="UP000189761"/>
    </source>
</evidence>
<dbReference type="EMBL" id="MTLA01000132">
    <property type="protein sequence ID" value="OOP68170.1"/>
    <property type="molecule type" value="Genomic_DNA"/>
</dbReference>
<reference evidence="2 3" key="1">
    <citation type="submission" date="2017-01" db="EMBL/GenBank/DDBJ databases">
        <title>Draft genome sequence of Bacillus oleronius.</title>
        <authorList>
            <person name="Allam M."/>
        </authorList>
    </citation>
    <scope>NUCLEOTIDE SEQUENCE [LARGE SCALE GENOMIC DNA]</scope>
    <source>
        <strain evidence="2 3">DSM 9356</strain>
    </source>
</reference>
<sequence>MKKLVATCILSLGVIGLVNVGGNSHTIADLPSRHVKTIQQDSINLADLPSRHNISSVSTFMDLPSRH</sequence>
<accession>A0A8E2LDL3</accession>
<evidence type="ECO:0000313" key="1">
    <source>
        <dbReference type="EMBL" id="MDH5159578.1"/>
    </source>
</evidence>
<dbReference type="RefSeq" id="WP_071974884.1">
    <property type="nucleotide sequence ID" value="NZ_CP065424.1"/>
</dbReference>
<comment type="caution">
    <text evidence="2">The sequence shown here is derived from an EMBL/GenBank/DDBJ whole genome shotgun (WGS) entry which is preliminary data.</text>
</comment>
<dbReference type="Proteomes" id="UP001159179">
    <property type="component" value="Unassembled WGS sequence"/>
</dbReference>
<organism evidence="2 3">
    <name type="scientific">Heyndrickxia oleronia</name>
    <dbReference type="NCBI Taxonomy" id="38875"/>
    <lineage>
        <taxon>Bacteria</taxon>
        <taxon>Bacillati</taxon>
        <taxon>Bacillota</taxon>
        <taxon>Bacilli</taxon>
        <taxon>Bacillales</taxon>
        <taxon>Bacillaceae</taxon>
        <taxon>Heyndrickxia</taxon>
    </lineage>
</organism>
<proteinExistence type="predicted"/>
<dbReference type="EMBL" id="JAROYP010000001">
    <property type="protein sequence ID" value="MDH5159578.1"/>
    <property type="molecule type" value="Genomic_DNA"/>
</dbReference>
<protein>
    <submittedName>
        <fullName evidence="2">Uncharacterized protein</fullName>
    </submittedName>
</protein>
<keyword evidence="3" id="KW-1185">Reference proteome</keyword>
<evidence type="ECO:0000313" key="2">
    <source>
        <dbReference type="EMBL" id="OOP68170.1"/>
    </source>
</evidence>
<gene>
    <name evidence="2" type="ORF">BWZ43_12005</name>
    <name evidence="1" type="ORF">P5X88_01440</name>
</gene>